<dbReference type="PANTHER" id="PTHR30273">
    <property type="entry name" value="PERIPLASMIC SIGNAL SENSOR AND SIGMA FACTOR ACTIVATOR FECR-RELATED"/>
    <property type="match status" value="1"/>
</dbReference>
<dbReference type="STRING" id="1231343.Absy_007_003"/>
<feature type="domain" description="FecR N-terminal" evidence="3">
    <location>
        <begin position="9"/>
        <end position="48"/>
    </location>
</feature>
<proteinExistence type="predicted"/>
<dbReference type="GO" id="GO:0016989">
    <property type="term" value="F:sigma factor antagonist activity"/>
    <property type="evidence" value="ECO:0007669"/>
    <property type="project" value="TreeGrafter"/>
</dbReference>
<evidence type="ECO:0000259" key="3">
    <source>
        <dbReference type="Pfam" id="PF16220"/>
    </source>
</evidence>
<dbReference type="AlphaFoldDB" id="A0A270BMX5"/>
<feature type="domain" description="FecR protein" evidence="2">
    <location>
        <begin position="120"/>
        <end position="205"/>
    </location>
</feature>
<comment type="caution">
    <text evidence="4">The sequence shown here is derived from an EMBL/GenBank/DDBJ whole genome shotgun (WGS) entry which is preliminary data.</text>
</comment>
<keyword evidence="1" id="KW-0812">Transmembrane</keyword>
<keyword evidence="1" id="KW-0472">Membrane</keyword>
<keyword evidence="4" id="KW-0808">Transferase</keyword>
<keyword evidence="1" id="KW-1133">Transmembrane helix</keyword>
<dbReference type="EMBL" id="NDFP01000006">
    <property type="protein sequence ID" value="PAL26041.1"/>
    <property type="molecule type" value="Genomic_DNA"/>
</dbReference>
<name>A0A270BMX5_9PROT</name>
<dbReference type="InterPro" id="IPR006860">
    <property type="entry name" value="FecR"/>
</dbReference>
<protein>
    <submittedName>
        <fullName evidence="4">Histidine kinase</fullName>
    </submittedName>
</protein>
<gene>
    <name evidence="4" type="ORF">B9K05_07695</name>
</gene>
<dbReference type="Pfam" id="PF16220">
    <property type="entry name" value="DUF4880"/>
    <property type="match status" value="1"/>
</dbReference>
<dbReference type="InterPro" id="IPR012373">
    <property type="entry name" value="Ferrdict_sens_TM"/>
</dbReference>
<dbReference type="Gene3D" id="2.60.120.1440">
    <property type="match status" value="1"/>
</dbReference>
<keyword evidence="5" id="KW-1185">Reference proteome</keyword>
<dbReference type="GO" id="GO:0016301">
    <property type="term" value="F:kinase activity"/>
    <property type="evidence" value="ECO:0007669"/>
    <property type="project" value="UniProtKB-KW"/>
</dbReference>
<keyword evidence="4" id="KW-0418">Kinase</keyword>
<dbReference type="RefSeq" id="WP_095351415.1">
    <property type="nucleotide sequence ID" value="NZ_NDFO01000006.1"/>
</dbReference>
<feature type="transmembrane region" description="Helical" evidence="1">
    <location>
        <begin position="82"/>
        <end position="103"/>
    </location>
</feature>
<sequence>MTEQKTPAQAAAGWYLYLREDPDDEDIKRRFREWLASDPAHVQAWSDMNVTASIMAAVPSVQQTTVISSHISLRQKRTRFSAWKFVPACGVALAAVFAAMAFLPSDMLVRLRADGYAPVAQMRDIRLTDGSRIILAPRAAVSIRMTSSERRVELIQGEALFEAQHDPSRPFRVTSGDVTVTDIGTVFDVRADNNATTVAVREGAVHVASRGSTAATRDLYAGEWERITGAASNSGKQAPTSVGAWRDGTLIARDEPIDVLVEALRPWTKTRIILADRKLANKRVTGTYDLTQPEASLRLIVDAYGGKVASVMSWVDIVTAR</sequence>
<evidence type="ECO:0000313" key="4">
    <source>
        <dbReference type="EMBL" id="PAL26041.1"/>
    </source>
</evidence>
<dbReference type="PIRSF" id="PIRSF018266">
    <property type="entry name" value="FecR"/>
    <property type="match status" value="1"/>
</dbReference>
<dbReference type="Proteomes" id="UP000216033">
    <property type="component" value="Unassembled WGS sequence"/>
</dbReference>
<evidence type="ECO:0000259" key="2">
    <source>
        <dbReference type="Pfam" id="PF04773"/>
    </source>
</evidence>
<dbReference type="Pfam" id="PF04773">
    <property type="entry name" value="FecR"/>
    <property type="match status" value="1"/>
</dbReference>
<dbReference type="PANTHER" id="PTHR30273:SF2">
    <property type="entry name" value="PROTEIN FECR"/>
    <property type="match status" value="1"/>
</dbReference>
<evidence type="ECO:0000313" key="5">
    <source>
        <dbReference type="Proteomes" id="UP000216033"/>
    </source>
</evidence>
<dbReference type="InterPro" id="IPR032623">
    <property type="entry name" value="FecR_N"/>
</dbReference>
<dbReference type="Gene3D" id="3.55.50.30">
    <property type="match status" value="1"/>
</dbReference>
<accession>A0A270BMX5</accession>
<organism evidence="4 5">
    <name type="scientific">Acetobacter syzygii</name>
    <dbReference type="NCBI Taxonomy" id="146476"/>
    <lineage>
        <taxon>Bacteria</taxon>
        <taxon>Pseudomonadati</taxon>
        <taxon>Pseudomonadota</taxon>
        <taxon>Alphaproteobacteria</taxon>
        <taxon>Acetobacterales</taxon>
        <taxon>Acetobacteraceae</taxon>
        <taxon>Acetobacter</taxon>
    </lineage>
</organism>
<dbReference type="OrthoDB" id="7339213at2"/>
<reference evidence="4 5" key="1">
    <citation type="submission" date="2017-04" db="EMBL/GenBank/DDBJ databases">
        <title>Kefir bacterial isolates.</title>
        <authorList>
            <person name="Kim Y."/>
            <person name="Blasche S."/>
            <person name="Patil K.R."/>
        </authorList>
    </citation>
    <scope>NUCLEOTIDE SEQUENCE [LARGE SCALE GENOMIC DNA]</scope>
    <source>
        <strain evidence="4 5">KR-2</strain>
    </source>
</reference>
<evidence type="ECO:0000256" key="1">
    <source>
        <dbReference type="SAM" id="Phobius"/>
    </source>
</evidence>